<name>A0A1I7SJ20_BURXY</name>
<reference evidence="2" key="1">
    <citation type="submission" date="2016-11" db="UniProtKB">
        <authorList>
            <consortium name="WormBaseParasite"/>
        </authorList>
    </citation>
    <scope>IDENTIFICATION</scope>
</reference>
<evidence type="ECO:0000313" key="1">
    <source>
        <dbReference type="Proteomes" id="UP000095284"/>
    </source>
</evidence>
<evidence type="ECO:0000313" key="2">
    <source>
        <dbReference type="WBParaSite" id="BXY_1304400.1"/>
    </source>
</evidence>
<protein>
    <submittedName>
        <fullName evidence="2">Cytochrome P450</fullName>
    </submittedName>
</protein>
<sequence>HNFADLHLDEKPAFFKWIFSHQRRLSFDGPEFWELMAGESD</sequence>
<accession>A0A1I7SJ20</accession>
<dbReference type="WBParaSite" id="BXY_1304400.1">
    <property type="protein sequence ID" value="BXY_1304400.1"/>
    <property type="gene ID" value="BXY_1304400"/>
</dbReference>
<proteinExistence type="predicted"/>
<dbReference type="AlphaFoldDB" id="A0A1I7SJ20"/>
<organism evidence="1 2">
    <name type="scientific">Bursaphelenchus xylophilus</name>
    <name type="common">Pinewood nematode worm</name>
    <name type="synonym">Aphelenchoides xylophilus</name>
    <dbReference type="NCBI Taxonomy" id="6326"/>
    <lineage>
        <taxon>Eukaryota</taxon>
        <taxon>Metazoa</taxon>
        <taxon>Ecdysozoa</taxon>
        <taxon>Nematoda</taxon>
        <taxon>Chromadorea</taxon>
        <taxon>Rhabditida</taxon>
        <taxon>Tylenchina</taxon>
        <taxon>Tylenchomorpha</taxon>
        <taxon>Aphelenchoidea</taxon>
        <taxon>Aphelenchoididae</taxon>
        <taxon>Bursaphelenchus</taxon>
    </lineage>
</organism>
<dbReference type="Proteomes" id="UP000095284">
    <property type="component" value="Unplaced"/>
</dbReference>